<protein>
    <submittedName>
        <fullName evidence="2">Uncharacterized protein</fullName>
    </submittedName>
</protein>
<feature type="compositionally biased region" description="Low complexity" evidence="1">
    <location>
        <begin position="48"/>
        <end position="70"/>
    </location>
</feature>
<proteinExistence type="predicted"/>
<dbReference type="EMBL" id="SRLO01000246">
    <property type="protein sequence ID" value="TNN64781.1"/>
    <property type="molecule type" value="Genomic_DNA"/>
</dbReference>
<organism evidence="2 3">
    <name type="scientific">Liparis tanakae</name>
    <name type="common">Tanaka's snailfish</name>
    <dbReference type="NCBI Taxonomy" id="230148"/>
    <lineage>
        <taxon>Eukaryota</taxon>
        <taxon>Metazoa</taxon>
        <taxon>Chordata</taxon>
        <taxon>Craniata</taxon>
        <taxon>Vertebrata</taxon>
        <taxon>Euteleostomi</taxon>
        <taxon>Actinopterygii</taxon>
        <taxon>Neopterygii</taxon>
        <taxon>Teleostei</taxon>
        <taxon>Neoteleostei</taxon>
        <taxon>Acanthomorphata</taxon>
        <taxon>Eupercaria</taxon>
        <taxon>Perciformes</taxon>
        <taxon>Cottioidei</taxon>
        <taxon>Cottales</taxon>
        <taxon>Liparidae</taxon>
        <taxon>Liparis</taxon>
    </lineage>
</organism>
<evidence type="ECO:0000256" key="1">
    <source>
        <dbReference type="SAM" id="MobiDB-lite"/>
    </source>
</evidence>
<keyword evidence="3" id="KW-1185">Reference proteome</keyword>
<name>A0A4Z2HGQ2_9TELE</name>
<evidence type="ECO:0000313" key="3">
    <source>
        <dbReference type="Proteomes" id="UP000314294"/>
    </source>
</evidence>
<evidence type="ECO:0000313" key="2">
    <source>
        <dbReference type="EMBL" id="TNN64781.1"/>
    </source>
</evidence>
<dbReference type="AlphaFoldDB" id="A0A4Z2HGQ2"/>
<sequence>MTHITSVKRPLSLSVSVGMSPLPGEISVRTTGSVLDPPGSTPGPPGTPRSGSSRDGVTLESSESADAPSAPDTPPPEGSSSRLTP</sequence>
<comment type="caution">
    <text evidence="2">The sequence shown here is derived from an EMBL/GenBank/DDBJ whole genome shotgun (WGS) entry which is preliminary data.</text>
</comment>
<dbReference type="Proteomes" id="UP000314294">
    <property type="component" value="Unassembled WGS sequence"/>
</dbReference>
<feature type="region of interest" description="Disordered" evidence="1">
    <location>
        <begin position="1"/>
        <end position="85"/>
    </location>
</feature>
<gene>
    <name evidence="2" type="ORF">EYF80_024976</name>
</gene>
<reference evidence="2 3" key="1">
    <citation type="submission" date="2019-03" db="EMBL/GenBank/DDBJ databases">
        <title>First draft genome of Liparis tanakae, snailfish: a comprehensive survey of snailfish specific genes.</title>
        <authorList>
            <person name="Kim W."/>
            <person name="Song I."/>
            <person name="Jeong J.-H."/>
            <person name="Kim D."/>
            <person name="Kim S."/>
            <person name="Ryu S."/>
            <person name="Song J.Y."/>
            <person name="Lee S.K."/>
        </authorList>
    </citation>
    <scope>NUCLEOTIDE SEQUENCE [LARGE SCALE GENOMIC DNA]</scope>
    <source>
        <tissue evidence="2">Muscle</tissue>
    </source>
</reference>
<accession>A0A4Z2HGQ2</accession>